<reference evidence="1 2" key="1">
    <citation type="journal article" date="2021" name="BMC Genomics">
        <title>Datura genome reveals duplications of psychoactive alkaloid biosynthetic genes and high mutation rate following tissue culture.</title>
        <authorList>
            <person name="Rajewski A."/>
            <person name="Carter-House D."/>
            <person name="Stajich J."/>
            <person name="Litt A."/>
        </authorList>
    </citation>
    <scope>NUCLEOTIDE SEQUENCE [LARGE SCALE GENOMIC DNA]</scope>
    <source>
        <strain evidence="1">AR-01</strain>
    </source>
</reference>
<keyword evidence="2" id="KW-1185">Reference proteome</keyword>
<organism evidence="1 2">
    <name type="scientific">Datura stramonium</name>
    <name type="common">Jimsonweed</name>
    <name type="synonym">Common thornapple</name>
    <dbReference type="NCBI Taxonomy" id="4076"/>
    <lineage>
        <taxon>Eukaryota</taxon>
        <taxon>Viridiplantae</taxon>
        <taxon>Streptophyta</taxon>
        <taxon>Embryophyta</taxon>
        <taxon>Tracheophyta</taxon>
        <taxon>Spermatophyta</taxon>
        <taxon>Magnoliopsida</taxon>
        <taxon>eudicotyledons</taxon>
        <taxon>Gunneridae</taxon>
        <taxon>Pentapetalae</taxon>
        <taxon>asterids</taxon>
        <taxon>lamiids</taxon>
        <taxon>Solanales</taxon>
        <taxon>Solanaceae</taxon>
        <taxon>Solanoideae</taxon>
        <taxon>Datureae</taxon>
        <taxon>Datura</taxon>
    </lineage>
</organism>
<evidence type="ECO:0000313" key="1">
    <source>
        <dbReference type="EMBL" id="MCD9641098.1"/>
    </source>
</evidence>
<evidence type="ECO:0000313" key="2">
    <source>
        <dbReference type="Proteomes" id="UP000823775"/>
    </source>
</evidence>
<dbReference type="Proteomes" id="UP000823775">
    <property type="component" value="Unassembled WGS sequence"/>
</dbReference>
<proteinExistence type="predicted"/>
<name>A0ABS8V1U1_DATST</name>
<sequence>MSDATVNQFLSHKDPLERAFIYGEELISNAEIKECLNILDTTYAYIKGDTTFDKLDRPSAWEKSKPSIEKSLILDLKPLPSHLCYEYLANNNTLHVELLGNCYKETAGNRLARHGGAPKRMKGLRAQTAMGYI</sequence>
<accession>A0ABS8V1U1</accession>
<dbReference type="EMBL" id="JACEIK010003279">
    <property type="protein sequence ID" value="MCD9641098.1"/>
    <property type="molecule type" value="Genomic_DNA"/>
</dbReference>
<protein>
    <submittedName>
        <fullName evidence="1">Uncharacterized protein</fullName>
    </submittedName>
</protein>
<gene>
    <name evidence="1" type="ORF">HAX54_026971</name>
</gene>
<comment type="caution">
    <text evidence="1">The sequence shown here is derived from an EMBL/GenBank/DDBJ whole genome shotgun (WGS) entry which is preliminary data.</text>
</comment>